<feature type="region of interest" description="Disordered" evidence="1">
    <location>
        <begin position="173"/>
        <end position="269"/>
    </location>
</feature>
<feature type="compositionally biased region" description="Basic and acidic residues" evidence="1">
    <location>
        <begin position="197"/>
        <end position="209"/>
    </location>
</feature>
<evidence type="ECO:0000313" key="2">
    <source>
        <dbReference type="EMBL" id="GAB1312353.1"/>
    </source>
</evidence>
<dbReference type="Proteomes" id="UP001628179">
    <property type="component" value="Unassembled WGS sequence"/>
</dbReference>
<evidence type="ECO:0000313" key="3">
    <source>
        <dbReference type="Proteomes" id="UP001628179"/>
    </source>
</evidence>
<comment type="caution">
    <text evidence="2">The sequence shown here is derived from an EMBL/GenBank/DDBJ whole genome shotgun (WGS) entry which is preliminary data.</text>
</comment>
<accession>A0ABQ0G3L0</accession>
<keyword evidence="3" id="KW-1185">Reference proteome</keyword>
<dbReference type="RefSeq" id="XP_070914086.1">
    <property type="nucleotide sequence ID" value="XM_071057985.1"/>
</dbReference>
<dbReference type="GeneID" id="98173308"/>
<gene>
    <name evidence="2" type="ORF">MFIFM68171_02563</name>
</gene>
<feature type="compositionally biased region" description="Basic residues" evidence="1">
    <location>
        <begin position="260"/>
        <end position="269"/>
    </location>
</feature>
<reference evidence="2 3" key="1">
    <citation type="submission" date="2024-09" db="EMBL/GenBank/DDBJ databases">
        <title>Itraconazole resistance in Madurella fahalii resulting from another homologue of gene encoding cytochrome P450 14-alpha sterol demethylase (CYP51).</title>
        <authorList>
            <person name="Yoshioka I."/>
            <person name="Fahal A.H."/>
            <person name="Kaneko S."/>
            <person name="Yaguchi T."/>
        </authorList>
    </citation>
    <scope>NUCLEOTIDE SEQUENCE [LARGE SCALE GENOMIC DNA]</scope>
    <source>
        <strain evidence="2 3">IFM 68171</strain>
    </source>
</reference>
<dbReference type="EMBL" id="BAAFSV010000001">
    <property type="protein sequence ID" value="GAB1312353.1"/>
    <property type="molecule type" value="Genomic_DNA"/>
</dbReference>
<name>A0ABQ0G3L0_9PEZI</name>
<feature type="compositionally biased region" description="Basic and acidic residues" evidence="1">
    <location>
        <begin position="174"/>
        <end position="184"/>
    </location>
</feature>
<protein>
    <submittedName>
        <fullName evidence="2">Uncharacterized protein</fullName>
    </submittedName>
</protein>
<organism evidence="2 3">
    <name type="scientific">Madurella fahalii</name>
    <dbReference type="NCBI Taxonomy" id="1157608"/>
    <lineage>
        <taxon>Eukaryota</taxon>
        <taxon>Fungi</taxon>
        <taxon>Dikarya</taxon>
        <taxon>Ascomycota</taxon>
        <taxon>Pezizomycotina</taxon>
        <taxon>Sordariomycetes</taxon>
        <taxon>Sordariomycetidae</taxon>
        <taxon>Sordariales</taxon>
        <taxon>Sordariales incertae sedis</taxon>
        <taxon>Madurella</taxon>
    </lineage>
</organism>
<evidence type="ECO:0000256" key="1">
    <source>
        <dbReference type="SAM" id="MobiDB-lite"/>
    </source>
</evidence>
<proteinExistence type="predicted"/>
<sequence>MWEKKVKEIDLKIPNTENWLFEEGIALSTRDVKIFREWLNKVLSLEEPVKLKGWEAWDRSRGRQPKYTGPVTNWEDIISANFTIKEALYKSLQTEDETLDWSKDAASSEWFARLAHGQAHVLMPREADFAYPYGGQYESFWQDFELWHLTHPQGRIDKIWRWDPDYLGKGPRLAFDRHSDDPKLNKQIGTKPTYDGKGSEYPKKPKDGDIPSSTLHVKGPPSSPKLPGLEDLRPNPKKRPAPSQDMDEPRWGQPVEPLPRKKGKTTKHN</sequence>